<proteinExistence type="inferred from homology"/>
<dbReference type="InterPro" id="IPR002104">
    <property type="entry name" value="Integrase_catalytic"/>
</dbReference>
<keyword evidence="3" id="KW-0229">DNA integration</keyword>
<feature type="region of interest" description="Disordered" evidence="7">
    <location>
        <begin position="17"/>
        <end position="43"/>
    </location>
</feature>
<dbReference type="InterPro" id="IPR011010">
    <property type="entry name" value="DNA_brk_join_enz"/>
</dbReference>
<sequence length="428" mass="49902">MASIRKRNNTYQITVSNGRDVQGKQQIKTKTWKPDPRKSNHQNRKELEAFAFRFEQAVREGSYLEGETITFQMFAQLWLEQHAAYHLRITTRNAYEYTIQNYLIPAFGSYKLTKLQPLSIQIFYNQLRHAKRKDGKQGTLSSSSIRKIHNILSSMLSTAVQWQLIESNPCRRISPPRQQKLNTENYFTLEQVQLFLELLDKPYFTTCPSHNRINETGKSYPVSEYQAHHTIPLQQKLFFYMALFGGFRRGELLALTWDDIDFAEKSVSITKSTISYKGKQMEDLTKNYSSMRVVTLPDSIMTMLKNYQIEQKQYKVSIGNQWIGKNYLFIQWNGKQMNLSTPYHAFKKIIKNYNDSVKDESKKLPDIPLHGLRHTSATLLISQNVDVKTVSNRLGHAQTSTTMNIYAHSLKKMDEKAADTLEQLIQRR</sequence>
<gene>
    <name evidence="10" type="ORF">IAC96_08685</name>
</gene>
<dbReference type="InterPro" id="IPR050090">
    <property type="entry name" value="Tyrosine_recombinase_XerCD"/>
</dbReference>
<keyword evidence="5" id="KW-0233">DNA recombination</keyword>
<keyword evidence="4 6" id="KW-0238">DNA-binding</keyword>
<dbReference type="PANTHER" id="PTHR30349">
    <property type="entry name" value="PHAGE INTEGRASE-RELATED"/>
    <property type="match status" value="1"/>
</dbReference>
<evidence type="ECO:0000259" key="9">
    <source>
        <dbReference type="PROSITE" id="PS51900"/>
    </source>
</evidence>
<dbReference type="PROSITE" id="PS51900">
    <property type="entry name" value="CB"/>
    <property type="match status" value="1"/>
</dbReference>
<dbReference type="AlphaFoldDB" id="A0A9D1JDN8"/>
<dbReference type="Pfam" id="PF14659">
    <property type="entry name" value="Phage_int_SAM_3"/>
    <property type="match status" value="1"/>
</dbReference>
<reference evidence="10" key="2">
    <citation type="journal article" date="2021" name="PeerJ">
        <title>Extensive microbial diversity within the chicken gut microbiome revealed by metagenomics and culture.</title>
        <authorList>
            <person name="Gilroy R."/>
            <person name="Ravi A."/>
            <person name="Getino M."/>
            <person name="Pursley I."/>
            <person name="Horton D.L."/>
            <person name="Alikhan N.F."/>
            <person name="Baker D."/>
            <person name="Gharbi K."/>
            <person name="Hall N."/>
            <person name="Watson M."/>
            <person name="Adriaenssens E.M."/>
            <person name="Foster-Nyarko E."/>
            <person name="Jarju S."/>
            <person name="Secka A."/>
            <person name="Antonio M."/>
            <person name="Oren A."/>
            <person name="Chaudhuri R.R."/>
            <person name="La Ragione R."/>
            <person name="Hildebrand F."/>
            <person name="Pallen M.J."/>
        </authorList>
    </citation>
    <scope>NUCLEOTIDE SEQUENCE</scope>
    <source>
        <strain evidence="10">ChiW13-3771</strain>
    </source>
</reference>
<evidence type="ECO:0000259" key="8">
    <source>
        <dbReference type="PROSITE" id="PS51898"/>
    </source>
</evidence>
<dbReference type="InterPro" id="IPR004107">
    <property type="entry name" value="Integrase_SAM-like_N"/>
</dbReference>
<comment type="similarity">
    <text evidence="2">Belongs to the 'phage' integrase family.</text>
</comment>
<dbReference type="Gene3D" id="1.10.443.10">
    <property type="entry name" value="Intergrase catalytic core"/>
    <property type="match status" value="1"/>
</dbReference>
<evidence type="ECO:0000256" key="3">
    <source>
        <dbReference type="ARBA" id="ARBA00022908"/>
    </source>
</evidence>
<reference evidence="10" key="1">
    <citation type="submission" date="2020-10" db="EMBL/GenBank/DDBJ databases">
        <authorList>
            <person name="Gilroy R."/>
        </authorList>
    </citation>
    <scope>NUCLEOTIDE SEQUENCE</scope>
    <source>
        <strain evidence="10">ChiW13-3771</strain>
    </source>
</reference>
<dbReference type="CDD" id="cd01189">
    <property type="entry name" value="INT_ICEBs1_C_like"/>
    <property type="match status" value="1"/>
</dbReference>
<dbReference type="PROSITE" id="PS51898">
    <property type="entry name" value="TYR_RECOMBINASE"/>
    <property type="match status" value="1"/>
</dbReference>
<dbReference type="InterPro" id="IPR044068">
    <property type="entry name" value="CB"/>
</dbReference>
<name>A0A9D1JDN8_9FIRM</name>
<evidence type="ECO:0000256" key="4">
    <source>
        <dbReference type="ARBA" id="ARBA00023125"/>
    </source>
</evidence>
<feature type="compositionally biased region" description="Basic and acidic residues" evidence="7">
    <location>
        <begin position="32"/>
        <end position="43"/>
    </location>
</feature>
<dbReference type="PANTHER" id="PTHR30349:SF41">
    <property type="entry name" value="INTEGRASE_RECOMBINASE PROTEIN MJ0367-RELATED"/>
    <property type="match status" value="1"/>
</dbReference>
<dbReference type="Pfam" id="PF00589">
    <property type="entry name" value="Phage_integrase"/>
    <property type="match status" value="1"/>
</dbReference>
<accession>A0A9D1JDN8</accession>
<evidence type="ECO:0000256" key="7">
    <source>
        <dbReference type="SAM" id="MobiDB-lite"/>
    </source>
</evidence>
<dbReference type="GO" id="GO:0015074">
    <property type="term" value="P:DNA integration"/>
    <property type="evidence" value="ECO:0007669"/>
    <property type="project" value="UniProtKB-KW"/>
</dbReference>
<evidence type="ECO:0000256" key="1">
    <source>
        <dbReference type="ARBA" id="ARBA00003283"/>
    </source>
</evidence>
<dbReference type="InterPro" id="IPR013762">
    <property type="entry name" value="Integrase-like_cat_sf"/>
</dbReference>
<feature type="compositionally biased region" description="Polar residues" evidence="7">
    <location>
        <begin position="17"/>
        <end position="29"/>
    </location>
</feature>
<comment type="function">
    <text evidence="1">Site-specific tyrosine recombinase, which acts by catalyzing the cutting and rejoining of the recombining DNA molecules.</text>
</comment>
<dbReference type="InterPro" id="IPR010998">
    <property type="entry name" value="Integrase_recombinase_N"/>
</dbReference>
<dbReference type="SUPFAM" id="SSF56349">
    <property type="entry name" value="DNA breaking-rejoining enzymes"/>
    <property type="match status" value="1"/>
</dbReference>
<feature type="domain" description="Core-binding (CB)" evidence="9">
    <location>
        <begin position="69"/>
        <end position="160"/>
    </location>
</feature>
<evidence type="ECO:0000256" key="2">
    <source>
        <dbReference type="ARBA" id="ARBA00008857"/>
    </source>
</evidence>
<evidence type="ECO:0000313" key="11">
    <source>
        <dbReference type="Proteomes" id="UP000824201"/>
    </source>
</evidence>
<protein>
    <submittedName>
        <fullName evidence="10">Site-specific integrase</fullName>
    </submittedName>
</protein>
<evidence type="ECO:0000256" key="6">
    <source>
        <dbReference type="PROSITE-ProRule" id="PRU01248"/>
    </source>
</evidence>
<comment type="caution">
    <text evidence="10">The sequence shown here is derived from an EMBL/GenBank/DDBJ whole genome shotgun (WGS) entry which is preliminary data.</text>
</comment>
<dbReference type="EMBL" id="DVHN01000109">
    <property type="protein sequence ID" value="HIR89010.1"/>
    <property type="molecule type" value="Genomic_DNA"/>
</dbReference>
<evidence type="ECO:0000313" key="10">
    <source>
        <dbReference type="EMBL" id="HIR89010.1"/>
    </source>
</evidence>
<organism evidence="10 11">
    <name type="scientific">Candidatus Fimimorpha faecalis</name>
    <dbReference type="NCBI Taxonomy" id="2840824"/>
    <lineage>
        <taxon>Bacteria</taxon>
        <taxon>Bacillati</taxon>
        <taxon>Bacillota</taxon>
        <taxon>Clostridia</taxon>
        <taxon>Eubacteriales</taxon>
        <taxon>Candidatus Fimimorpha</taxon>
    </lineage>
</organism>
<dbReference type="GO" id="GO:0006310">
    <property type="term" value="P:DNA recombination"/>
    <property type="evidence" value="ECO:0007669"/>
    <property type="project" value="UniProtKB-KW"/>
</dbReference>
<dbReference type="Proteomes" id="UP000824201">
    <property type="component" value="Unassembled WGS sequence"/>
</dbReference>
<evidence type="ECO:0000256" key="5">
    <source>
        <dbReference type="ARBA" id="ARBA00023172"/>
    </source>
</evidence>
<feature type="domain" description="Tyr recombinase" evidence="8">
    <location>
        <begin position="200"/>
        <end position="419"/>
    </location>
</feature>
<dbReference type="GO" id="GO:0003677">
    <property type="term" value="F:DNA binding"/>
    <property type="evidence" value="ECO:0007669"/>
    <property type="project" value="UniProtKB-UniRule"/>
</dbReference>
<dbReference type="Gene3D" id="1.10.150.130">
    <property type="match status" value="1"/>
</dbReference>